<dbReference type="Proteomes" id="UP001652663">
    <property type="component" value="Chromosome 18"/>
</dbReference>
<feature type="domain" description="KRAB" evidence="1">
    <location>
        <begin position="136"/>
        <end position="207"/>
    </location>
</feature>
<organism evidence="2 3">
    <name type="scientific">Bos indicus</name>
    <name type="common">Zebu</name>
    <dbReference type="NCBI Taxonomy" id="9915"/>
    <lineage>
        <taxon>Eukaryota</taxon>
        <taxon>Metazoa</taxon>
        <taxon>Chordata</taxon>
        <taxon>Craniata</taxon>
        <taxon>Vertebrata</taxon>
        <taxon>Euteleostomi</taxon>
        <taxon>Mammalia</taxon>
        <taxon>Eutheria</taxon>
        <taxon>Laurasiatheria</taxon>
        <taxon>Artiodactyla</taxon>
        <taxon>Ruminantia</taxon>
        <taxon>Pecora</taxon>
        <taxon>Bovidae</taxon>
        <taxon>Bovinae</taxon>
        <taxon>Bos</taxon>
    </lineage>
</organism>
<evidence type="ECO:0000313" key="3">
    <source>
        <dbReference type="RefSeq" id="XP_070626340.1"/>
    </source>
</evidence>
<dbReference type="CDD" id="cd07765">
    <property type="entry name" value="KRAB_A-box"/>
    <property type="match status" value="1"/>
</dbReference>
<gene>
    <name evidence="3" type="primary">LOC109571813</name>
</gene>
<dbReference type="GeneID" id="109571813"/>
<name>A0ABM4QSS9_BOSIN</name>
<keyword evidence="2" id="KW-1185">Reference proteome</keyword>
<sequence>MPREPNVEAYWCPLGPARSGWSPLGSFRATSAPLGSAPRNPRRRVGVLCPAAHDLDASLSYFRPSHAQRQATGLRSAPPPGRSAFLLRVRTTSHTRKRSAASRGLSAKFVLPEGEAQKRRKMKENKSGMTLSQTQLTVEDVDIKFTPEEWECLDPAQRALYWDVMEETYRNLLSVAGSLPLSHKEVPKACSFTCILELMNRMCLIYI</sequence>
<dbReference type="InterPro" id="IPR001909">
    <property type="entry name" value="KRAB"/>
</dbReference>
<dbReference type="SUPFAM" id="SSF109640">
    <property type="entry name" value="KRAB domain (Kruppel-associated box)"/>
    <property type="match status" value="1"/>
</dbReference>
<dbReference type="PANTHER" id="PTHR23232">
    <property type="entry name" value="KRAB DOMAIN C2H2 ZINC FINGER"/>
    <property type="match status" value="1"/>
</dbReference>
<protein>
    <recommendedName>
        <fullName evidence="1">KRAB domain-containing protein</fullName>
    </recommendedName>
</protein>
<dbReference type="PROSITE" id="PS50805">
    <property type="entry name" value="KRAB"/>
    <property type="match status" value="1"/>
</dbReference>
<dbReference type="InterPro" id="IPR036051">
    <property type="entry name" value="KRAB_dom_sf"/>
</dbReference>
<dbReference type="Pfam" id="PF01352">
    <property type="entry name" value="KRAB"/>
    <property type="match status" value="1"/>
</dbReference>
<evidence type="ECO:0000259" key="1">
    <source>
        <dbReference type="PROSITE" id="PS50805"/>
    </source>
</evidence>
<dbReference type="RefSeq" id="XP_070626340.1">
    <property type="nucleotide sequence ID" value="XM_070770239.1"/>
</dbReference>
<dbReference type="InterPro" id="IPR050169">
    <property type="entry name" value="Krueppel_C2H2_ZnF"/>
</dbReference>
<accession>A0ABM4QSS9</accession>
<dbReference type="SMART" id="SM00349">
    <property type="entry name" value="KRAB"/>
    <property type="match status" value="1"/>
</dbReference>
<dbReference type="PANTHER" id="PTHR23232:SF157">
    <property type="entry name" value="ZINC FINGER PROTEIN 525"/>
    <property type="match status" value="1"/>
</dbReference>
<proteinExistence type="predicted"/>
<evidence type="ECO:0000313" key="2">
    <source>
        <dbReference type="Proteomes" id="UP001652663"/>
    </source>
</evidence>
<dbReference type="Gene3D" id="6.10.140.140">
    <property type="match status" value="1"/>
</dbReference>
<reference evidence="3" key="1">
    <citation type="submission" date="2025-08" db="UniProtKB">
        <authorList>
            <consortium name="RefSeq"/>
        </authorList>
    </citation>
    <scope>IDENTIFICATION</scope>
    <source>
        <tissue evidence="3">Blood</tissue>
    </source>
</reference>